<proteinExistence type="predicted"/>
<organism evidence="2 3">
    <name type="scientific">Alkalitalea saponilacus</name>
    <dbReference type="NCBI Taxonomy" id="889453"/>
    <lineage>
        <taxon>Bacteria</taxon>
        <taxon>Pseudomonadati</taxon>
        <taxon>Bacteroidota</taxon>
        <taxon>Bacteroidia</taxon>
        <taxon>Marinilabiliales</taxon>
        <taxon>Marinilabiliaceae</taxon>
        <taxon>Alkalitalea</taxon>
    </lineage>
</organism>
<dbReference type="AlphaFoldDB" id="A0A1T5HT95"/>
<reference evidence="2 3" key="1">
    <citation type="submission" date="2017-02" db="EMBL/GenBank/DDBJ databases">
        <authorList>
            <person name="Peterson S.W."/>
        </authorList>
    </citation>
    <scope>NUCLEOTIDE SEQUENCE [LARGE SCALE GENOMIC DNA]</scope>
    <source>
        <strain evidence="2 3">DSM 24412</strain>
    </source>
</reference>
<dbReference type="KEGG" id="asx:CDL62_08935"/>
<dbReference type="EMBL" id="FUYV01000020">
    <property type="protein sequence ID" value="SKC23740.1"/>
    <property type="molecule type" value="Genomic_DNA"/>
</dbReference>
<name>A0A1T5HT95_9BACT</name>
<feature type="transmembrane region" description="Helical" evidence="1">
    <location>
        <begin position="54"/>
        <end position="78"/>
    </location>
</feature>
<dbReference type="RefSeq" id="WP_079558699.1">
    <property type="nucleotide sequence ID" value="NZ_CP021904.1"/>
</dbReference>
<evidence type="ECO:0000313" key="2">
    <source>
        <dbReference type="EMBL" id="SKC23740.1"/>
    </source>
</evidence>
<accession>A0A1T5HT95</accession>
<sequence>MEFLFELFLRRLIINGMGLYSRYIFFWLIGNKKKIEFLSGKNKSSLAGNYSQGFYNAVIGIFVFAGLLFLIIFIVAVVTGTPF</sequence>
<evidence type="ECO:0000256" key="1">
    <source>
        <dbReference type="SAM" id="Phobius"/>
    </source>
</evidence>
<dbReference type="Proteomes" id="UP000191055">
    <property type="component" value="Unassembled WGS sequence"/>
</dbReference>
<keyword evidence="1" id="KW-1133">Transmembrane helix</keyword>
<protein>
    <submittedName>
        <fullName evidence="2">Uncharacterized protein</fullName>
    </submittedName>
</protein>
<keyword evidence="1" id="KW-0812">Transmembrane</keyword>
<keyword evidence="3" id="KW-1185">Reference proteome</keyword>
<gene>
    <name evidence="2" type="ORF">SAMN03080601_03025</name>
</gene>
<feature type="transmembrane region" description="Helical" evidence="1">
    <location>
        <begin position="12"/>
        <end position="30"/>
    </location>
</feature>
<evidence type="ECO:0000313" key="3">
    <source>
        <dbReference type="Proteomes" id="UP000191055"/>
    </source>
</evidence>
<keyword evidence="1" id="KW-0472">Membrane</keyword>